<dbReference type="SUPFAM" id="SSF51351">
    <property type="entry name" value="Triosephosphate isomerase (TIM)"/>
    <property type="match status" value="1"/>
</dbReference>
<feature type="binding site" evidence="7">
    <location>
        <position position="174"/>
    </location>
    <ligand>
        <name>substrate</name>
    </ligand>
</feature>
<reference evidence="9" key="1">
    <citation type="submission" date="2019-03" db="EMBL/GenBank/DDBJ databases">
        <title>Lake Tanganyika Metagenome-Assembled Genomes (MAGs).</title>
        <authorList>
            <person name="Tran P."/>
        </authorList>
    </citation>
    <scope>NUCLEOTIDE SEQUENCE</scope>
    <source>
        <strain evidence="9">M_DeepCast_400m_m2_100</strain>
    </source>
</reference>
<dbReference type="InterPro" id="IPR035990">
    <property type="entry name" value="TIM_sf"/>
</dbReference>
<dbReference type="EC" id="5.3.1.1" evidence="7 8"/>
<evidence type="ECO:0000256" key="7">
    <source>
        <dbReference type="HAMAP-Rule" id="MF_00147"/>
    </source>
</evidence>
<evidence type="ECO:0000256" key="4">
    <source>
        <dbReference type="ARBA" id="ARBA00022490"/>
    </source>
</evidence>
<dbReference type="InterPro" id="IPR013785">
    <property type="entry name" value="Aldolase_TIM"/>
</dbReference>
<dbReference type="PROSITE" id="PS00171">
    <property type="entry name" value="TIM_1"/>
    <property type="match status" value="1"/>
</dbReference>
<keyword evidence="4 7" id="KW-0963">Cytoplasm</keyword>
<sequence length="255" mass="26738">MRPLLIAGNWKMHFGRAEGLALVDALLAEAASVPAERELLVLPPFTLLAPLAERLRGTRLRLGAQDLHWEAKGAYTGGVSGPMLRDAGCDYVLVGHSERRLHFGDRGEALARKLRAALNSGLRPIYCLGESLAEREEGRTGQVLAGQFDEGLAGLEAAAMRGVTLAYEPVWAIGTGRTATPETAQQAHAGLRARLAAAFGETIARETRILYGGSVKAENAAALLQGPDLDGALVGGASLSAEAFLGIARAPRGAA</sequence>
<feature type="binding site" evidence="7">
    <location>
        <position position="214"/>
    </location>
    <ligand>
        <name>substrate</name>
    </ligand>
</feature>
<feature type="active site" description="Proton acceptor" evidence="7">
    <location>
        <position position="168"/>
    </location>
</feature>
<comment type="pathway">
    <text evidence="1 7 8">Carbohydrate degradation; glycolysis; D-glyceraldehyde 3-phosphate from glycerone phosphate: step 1/1.</text>
</comment>
<dbReference type="CDD" id="cd00311">
    <property type="entry name" value="TIM"/>
    <property type="match status" value="1"/>
</dbReference>
<dbReference type="FunFam" id="3.20.20.70:FF:000016">
    <property type="entry name" value="Triosephosphate isomerase"/>
    <property type="match status" value="1"/>
</dbReference>
<evidence type="ECO:0000256" key="5">
    <source>
        <dbReference type="ARBA" id="ARBA00023152"/>
    </source>
</evidence>
<dbReference type="InterPro" id="IPR022896">
    <property type="entry name" value="TrioseP_Isoase_bac/euk"/>
</dbReference>
<comment type="caution">
    <text evidence="9">The sequence shown here is derived from an EMBL/GenBank/DDBJ whole genome shotgun (WGS) entry which is preliminary data.</text>
</comment>
<feature type="binding site" evidence="7">
    <location>
        <begin position="9"/>
        <end position="11"/>
    </location>
    <ligand>
        <name>substrate</name>
    </ligand>
</feature>
<dbReference type="InterPro" id="IPR000652">
    <property type="entry name" value="Triosephosphate_isomerase"/>
</dbReference>
<dbReference type="GO" id="GO:0005829">
    <property type="term" value="C:cytosol"/>
    <property type="evidence" value="ECO:0007669"/>
    <property type="project" value="TreeGrafter"/>
</dbReference>
<comment type="similarity">
    <text evidence="2 7 8">Belongs to the triosephosphate isomerase family.</text>
</comment>
<evidence type="ECO:0000256" key="8">
    <source>
        <dbReference type="RuleBase" id="RU363013"/>
    </source>
</evidence>
<feature type="binding site" evidence="7">
    <location>
        <begin position="235"/>
        <end position="236"/>
    </location>
    <ligand>
        <name>substrate</name>
    </ligand>
</feature>
<feature type="active site" description="Electrophile" evidence="7">
    <location>
        <position position="96"/>
    </location>
</feature>
<comment type="subcellular location">
    <subcellularLocation>
        <location evidence="7 8">Cytoplasm</location>
    </subcellularLocation>
</comment>
<dbReference type="InterPro" id="IPR020861">
    <property type="entry name" value="Triosephosphate_isomerase_AS"/>
</dbReference>
<dbReference type="Pfam" id="PF00121">
    <property type="entry name" value="TIM"/>
    <property type="match status" value="1"/>
</dbReference>
<comment type="subunit">
    <text evidence="7 8">Homodimer.</text>
</comment>
<comment type="catalytic activity">
    <reaction evidence="7 8">
        <text>D-glyceraldehyde 3-phosphate = dihydroxyacetone phosphate</text>
        <dbReference type="Rhea" id="RHEA:18585"/>
        <dbReference type="ChEBI" id="CHEBI:57642"/>
        <dbReference type="ChEBI" id="CHEBI:59776"/>
        <dbReference type="EC" id="5.3.1.1"/>
    </reaction>
</comment>
<evidence type="ECO:0000256" key="3">
    <source>
        <dbReference type="ARBA" id="ARBA00022432"/>
    </source>
</evidence>
<dbReference type="HAMAP" id="MF_00147_B">
    <property type="entry name" value="TIM_B"/>
    <property type="match status" value="1"/>
</dbReference>
<dbReference type="GO" id="GO:0006096">
    <property type="term" value="P:glycolytic process"/>
    <property type="evidence" value="ECO:0007669"/>
    <property type="project" value="UniProtKB-UniRule"/>
</dbReference>
<proteinExistence type="inferred from homology"/>
<organism evidence="9 10">
    <name type="scientific">Eiseniibacteriota bacterium</name>
    <dbReference type="NCBI Taxonomy" id="2212470"/>
    <lineage>
        <taxon>Bacteria</taxon>
        <taxon>Candidatus Eiseniibacteriota</taxon>
    </lineage>
</organism>
<evidence type="ECO:0000256" key="6">
    <source>
        <dbReference type="ARBA" id="ARBA00023235"/>
    </source>
</evidence>
<name>A0A937XCI4_UNCEI</name>
<comment type="pathway">
    <text evidence="7 8">Carbohydrate biosynthesis; gluconeogenesis.</text>
</comment>
<evidence type="ECO:0000256" key="1">
    <source>
        <dbReference type="ARBA" id="ARBA00004680"/>
    </source>
</evidence>
<dbReference type="PANTHER" id="PTHR21139:SF42">
    <property type="entry name" value="TRIOSEPHOSPHATE ISOMERASE"/>
    <property type="match status" value="1"/>
</dbReference>
<keyword evidence="5 7" id="KW-0324">Glycolysis</keyword>
<evidence type="ECO:0000313" key="10">
    <source>
        <dbReference type="Proteomes" id="UP000748308"/>
    </source>
</evidence>
<dbReference type="AlphaFoldDB" id="A0A937XCI4"/>
<keyword evidence="3 7" id="KW-0312">Gluconeogenesis</keyword>
<dbReference type="PANTHER" id="PTHR21139">
    <property type="entry name" value="TRIOSEPHOSPHATE ISOMERASE"/>
    <property type="match status" value="1"/>
</dbReference>
<dbReference type="PROSITE" id="PS51440">
    <property type="entry name" value="TIM_2"/>
    <property type="match status" value="1"/>
</dbReference>
<evidence type="ECO:0000256" key="2">
    <source>
        <dbReference type="ARBA" id="ARBA00007422"/>
    </source>
</evidence>
<dbReference type="Proteomes" id="UP000748308">
    <property type="component" value="Unassembled WGS sequence"/>
</dbReference>
<dbReference type="GO" id="GO:0006094">
    <property type="term" value="P:gluconeogenesis"/>
    <property type="evidence" value="ECO:0007669"/>
    <property type="project" value="UniProtKB-UniRule"/>
</dbReference>
<protein>
    <recommendedName>
        <fullName evidence="7 8">Triosephosphate isomerase</fullName>
        <shortName evidence="7">TIM</shortName>
        <shortName evidence="7">TPI</shortName>
        <ecNumber evidence="7 8">5.3.1.1</ecNumber>
    </recommendedName>
    <alternativeName>
        <fullName evidence="7">Triose-phosphate isomerase</fullName>
    </alternativeName>
</protein>
<dbReference type="NCBIfam" id="TIGR00419">
    <property type="entry name" value="tim"/>
    <property type="match status" value="1"/>
</dbReference>
<keyword evidence="6 7" id="KW-0413">Isomerase</keyword>
<dbReference type="GO" id="GO:0004807">
    <property type="term" value="F:triose-phosphate isomerase activity"/>
    <property type="evidence" value="ECO:0007669"/>
    <property type="project" value="UniProtKB-UniRule"/>
</dbReference>
<evidence type="ECO:0000313" key="9">
    <source>
        <dbReference type="EMBL" id="MBM3317817.1"/>
    </source>
</evidence>
<dbReference type="EMBL" id="VGIY01000193">
    <property type="protein sequence ID" value="MBM3317817.1"/>
    <property type="molecule type" value="Genomic_DNA"/>
</dbReference>
<dbReference type="GO" id="GO:0046166">
    <property type="term" value="P:glyceraldehyde-3-phosphate biosynthetic process"/>
    <property type="evidence" value="ECO:0007669"/>
    <property type="project" value="TreeGrafter"/>
</dbReference>
<accession>A0A937XCI4</accession>
<dbReference type="GO" id="GO:0019563">
    <property type="term" value="P:glycerol catabolic process"/>
    <property type="evidence" value="ECO:0007669"/>
    <property type="project" value="TreeGrafter"/>
</dbReference>
<comment type="function">
    <text evidence="7">Involved in the gluconeogenesis. Catalyzes stereospecifically the conversion of dihydroxyacetone phosphate (DHAP) to D-glyceraldehyde-3-phosphate (G3P).</text>
</comment>
<dbReference type="Gene3D" id="3.20.20.70">
    <property type="entry name" value="Aldolase class I"/>
    <property type="match status" value="1"/>
</dbReference>
<gene>
    <name evidence="7" type="primary">tpiA</name>
    <name evidence="9" type="ORF">FJY75_08175</name>
</gene>